<keyword evidence="3" id="KW-1185">Reference proteome</keyword>
<feature type="region of interest" description="Disordered" evidence="1">
    <location>
        <begin position="1"/>
        <end position="78"/>
    </location>
</feature>
<gene>
    <name evidence="2" type="ORF">GLX27_002098</name>
</gene>
<reference evidence="2 3" key="1">
    <citation type="journal article" date="2020" name="Elife">
        <title>Loss of centromere function drives karyotype evolution in closely related Malassezia species.</title>
        <authorList>
            <person name="Sankaranarayanan S.R."/>
            <person name="Ianiri G."/>
            <person name="Coelho M.A."/>
            <person name="Reza M.H."/>
            <person name="Thimmappa B.C."/>
            <person name="Ganguly P."/>
            <person name="Vadnala R.N."/>
            <person name="Sun S."/>
            <person name="Siddharthan R."/>
            <person name="Tellgren-Roth C."/>
            <person name="Dawson T.L."/>
            <person name="Heitman J."/>
            <person name="Sanyal K."/>
        </authorList>
    </citation>
    <scope>NUCLEOTIDE SEQUENCE [LARGE SCALE GENOMIC DNA]</scope>
    <source>
        <strain evidence="2">CBS14141</strain>
    </source>
</reference>
<evidence type="ECO:0000313" key="3">
    <source>
        <dbReference type="Proteomes" id="UP000818624"/>
    </source>
</evidence>
<evidence type="ECO:0000256" key="1">
    <source>
        <dbReference type="SAM" id="MobiDB-lite"/>
    </source>
</evidence>
<feature type="compositionally biased region" description="Basic and acidic residues" evidence="1">
    <location>
        <begin position="1"/>
        <end position="18"/>
    </location>
</feature>
<dbReference type="Proteomes" id="UP000818624">
    <property type="component" value="Chromosome 2"/>
</dbReference>
<feature type="compositionally biased region" description="Basic and acidic residues" evidence="1">
    <location>
        <begin position="67"/>
        <end position="78"/>
    </location>
</feature>
<name>A0ABY8ERD6_MALFU</name>
<organism evidence="2 3">
    <name type="scientific">Malassezia furfur</name>
    <name type="common">Pityriasis versicolor infection agent</name>
    <name type="synonym">Pityrosporum furfur</name>
    <dbReference type="NCBI Taxonomy" id="55194"/>
    <lineage>
        <taxon>Eukaryota</taxon>
        <taxon>Fungi</taxon>
        <taxon>Dikarya</taxon>
        <taxon>Basidiomycota</taxon>
        <taxon>Ustilaginomycotina</taxon>
        <taxon>Malasseziomycetes</taxon>
        <taxon>Malasseziales</taxon>
        <taxon>Malasseziaceae</taxon>
        <taxon>Malassezia</taxon>
    </lineage>
</organism>
<feature type="compositionally biased region" description="Basic residues" evidence="1">
    <location>
        <begin position="23"/>
        <end position="36"/>
    </location>
</feature>
<proteinExistence type="predicted"/>
<sequence length="78" mass="8832">MAGTDRRDVHTTPHDATHGGRQGSKKRAQSLNHVRRTPPLTQLLAFTLPPRAPAPGGPRRARRHDHRPFNRERTLQCD</sequence>
<accession>A0ABY8ERD6</accession>
<protein>
    <submittedName>
        <fullName evidence="2">Uncharacterized protein</fullName>
    </submittedName>
</protein>
<evidence type="ECO:0000313" key="2">
    <source>
        <dbReference type="EMBL" id="WFD47447.1"/>
    </source>
</evidence>
<dbReference type="EMBL" id="CP046235">
    <property type="protein sequence ID" value="WFD47447.1"/>
    <property type="molecule type" value="Genomic_DNA"/>
</dbReference>